<feature type="compositionally biased region" description="Polar residues" evidence="1">
    <location>
        <begin position="1"/>
        <end position="16"/>
    </location>
</feature>
<feature type="compositionally biased region" description="Basic and acidic residues" evidence="1">
    <location>
        <begin position="264"/>
        <end position="297"/>
    </location>
</feature>
<accession>A0AA39HCC6</accession>
<feature type="region of interest" description="Disordered" evidence="1">
    <location>
        <begin position="222"/>
        <end position="298"/>
    </location>
</feature>
<dbReference type="AlphaFoldDB" id="A0AA39HCC6"/>
<dbReference type="EMBL" id="JAUCMV010000004">
    <property type="protein sequence ID" value="KAK0403237.1"/>
    <property type="molecule type" value="Genomic_DNA"/>
</dbReference>
<gene>
    <name evidence="2" type="ORF">QR680_016802</name>
</gene>
<feature type="compositionally biased region" description="Polar residues" evidence="1">
    <location>
        <begin position="144"/>
        <end position="179"/>
    </location>
</feature>
<reference evidence="2" key="1">
    <citation type="submission" date="2023-06" db="EMBL/GenBank/DDBJ databases">
        <title>Genomic analysis of the entomopathogenic nematode Steinernema hermaphroditum.</title>
        <authorList>
            <person name="Schwarz E.M."/>
            <person name="Heppert J.K."/>
            <person name="Baniya A."/>
            <person name="Schwartz H.T."/>
            <person name="Tan C.-H."/>
            <person name="Antoshechkin I."/>
            <person name="Sternberg P.W."/>
            <person name="Goodrich-Blair H."/>
            <person name="Dillman A.R."/>
        </authorList>
    </citation>
    <scope>NUCLEOTIDE SEQUENCE</scope>
    <source>
        <strain evidence="2">PS9179</strain>
        <tissue evidence="2">Whole animal</tissue>
    </source>
</reference>
<evidence type="ECO:0000313" key="2">
    <source>
        <dbReference type="EMBL" id="KAK0403237.1"/>
    </source>
</evidence>
<protein>
    <submittedName>
        <fullName evidence="2">Uncharacterized protein</fullName>
    </submittedName>
</protein>
<name>A0AA39HCC6_9BILA</name>
<feature type="compositionally biased region" description="Basic and acidic residues" evidence="1">
    <location>
        <begin position="54"/>
        <end position="79"/>
    </location>
</feature>
<evidence type="ECO:0000313" key="3">
    <source>
        <dbReference type="Proteomes" id="UP001175271"/>
    </source>
</evidence>
<organism evidence="2 3">
    <name type="scientific">Steinernema hermaphroditum</name>
    <dbReference type="NCBI Taxonomy" id="289476"/>
    <lineage>
        <taxon>Eukaryota</taxon>
        <taxon>Metazoa</taxon>
        <taxon>Ecdysozoa</taxon>
        <taxon>Nematoda</taxon>
        <taxon>Chromadorea</taxon>
        <taxon>Rhabditida</taxon>
        <taxon>Tylenchina</taxon>
        <taxon>Panagrolaimomorpha</taxon>
        <taxon>Strongyloidoidea</taxon>
        <taxon>Steinernematidae</taxon>
        <taxon>Steinernema</taxon>
    </lineage>
</organism>
<feature type="compositionally biased region" description="Basic and acidic residues" evidence="1">
    <location>
        <begin position="21"/>
        <end position="33"/>
    </location>
</feature>
<feature type="region of interest" description="Disordered" evidence="1">
    <location>
        <begin position="122"/>
        <end position="184"/>
    </location>
</feature>
<feature type="region of interest" description="Disordered" evidence="1">
    <location>
        <begin position="1"/>
        <end position="97"/>
    </location>
</feature>
<feature type="compositionally biased region" description="Polar residues" evidence="1">
    <location>
        <begin position="34"/>
        <end position="53"/>
    </location>
</feature>
<evidence type="ECO:0000256" key="1">
    <source>
        <dbReference type="SAM" id="MobiDB-lite"/>
    </source>
</evidence>
<keyword evidence="3" id="KW-1185">Reference proteome</keyword>
<sequence length="313" mass="34956">MSSVRSGRTSAANSRNGFKKIGTEESHTIESFERNVSGTPYSEPQRQFSSNTYTERKTFGRDENGEIVVKIEREPKDPVRPVTPVLPIGPVGAAGGGHGNLLRPVGGMDALPLHIPRIDVRKQKSLSSQSPRSMSSFNEAASPRSVSFQMSPRSDRSSNAPLSPRSNVSSRASRTSVDSQGVPMKRVIKKSRLVSIHDGRPVSPYVETVTYVPVQQTHLTVPGALPLSSPRGASGRRSRNESGNQDTFYRNDDRNTLYYTEELGESHRSPRPTFERRPSEDYYSERHSRSNVRRENSYDTSEIYIVENPIYRD</sequence>
<comment type="caution">
    <text evidence="2">The sequence shown here is derived from an EMBL/GenBank/DDBJ whole genome shotgun (WGS) entry which is preliminary data.</text>
</comment>
<proteinExistence type="predicted"/>
<feature type="compositionally biased region" description="Low complexity" evidence="1">
    <location>
        <begin position="125"/>
        <end position="136"/>
    </location>
</feature>
<dbReference type="Proteomes" id="UP001175271">
    <property type="component" value="Unassembled WGS sequence"/>
</dbReference>